<accession>A0AAV0Y6D9</accession>
<dbReference type="Proteomes" id="UP001160148">
    <property type="component" value="Unassembled WGS sequence"/>
</dbReference>
<evidence type="ECO:0000313" key="1">
    <source>
        <dbReference type="EMBL" id="CAI6375961.1"/>
    </source>
</evidence>
<comment type="caution">
    <text evidence="1">The sequence shown here is derived from an EMBL/GenBank/DDBJ whole genome shotgun (WGS) entry which is preliminary data.</text>
</comment>
<dbReference type="AlphaFoldDB" id="A0AAV0Y6D9"/>
<keyword evidence="2" id="KW-1185">Reference proteome</keyword>
<evidence type="ECO:0000313" key="2">
    <source>
        <dbReference type="Proteomes" id="UP001160148"/>
    </source>
</evidence>
<organism evidence="1 2">
    <name type="scientific">Macrosiphum euphorbiae</name>
    <name type="common">potato aphid</name>
    <dbReference type="NCBI Taxonomy" id="13131"/>
    <lineage>
        <taxon>Eukaryota</taxon>
        <taxon>Metazoa</taxon>
        <taxon>Ecdysozoa</taxon>
        <taxon>Arthropoda</taxon>
        <taxon>Hexapoda</taxon>
        <taxon>Insecta</taxon>
        <taxon>Pterygota</taxon>
        <taxon>Neoptera</taxon>
        <taxon>Paraneoptera</taxon>
        <taxon>Hemiptera</taxon>
        <taxon>Sternorrhyncha</taxon>
        <taxon>Aphidomorpha</taxon>
        <taxon>Aphidoidea</taxon>
        <taxon>Aphididae</taxon>
        <taxon>Macrosiphini</taxon>
        <taxon>Macrosiphum</taxon>
    </lineage>
</organism>
<dbReference type="EMBL" id="CARXXK010001399">
    <property type="protein sequence ID" value="CAI6375961.1"/>
    <property type="molecule type" value="Genomic_DNA"/>
</dbReference>
<sequence length="227" mass="27085">MSEFKMSNSIDSIDLKIRLNKHGHKYKYIKLSELSIDKKYEVTAFEIININGQNKVSVVLDNEYELLLPDRFMKTISENIYELNDKEWSTIYIFHRYIKTLENGKLYYRIEFQGNSLDSPVIKVLNKLNEEDYKYKHIQLSDLTINEPYKISTFKIITTKYGERVSVLLDNRYMLLLPYSFVNGISEEDIDQYDGEMYMMYKGKKILVMEINLFNRISVITFFFTIK</sequence>
<protein>
    <submittedName>
        <fullName evidence="1">Uncharacterized protein</fullName>
    </submittedName>
</protein>
<gene>
    <name evidence="1" type="ORF">MEUPH1_LOCUS29395</name>
</gene>
<reference evidence="1 2" key="1">
    <citation type="submission" date="2023-01" db="EMBL/GenBank/DDBJ databases">
        <authorList>
            <person name="Whitehead M."/>
        </authorList>
    </citation>
    <scope>NUCLEOTIDE SEQUENCE [LARGE SCALE GENOMIC DNA]</scope>
</reference>
<name>A0AAV0Y6D9_9HEMI</name>
<proteinExistence type="predicted"/>